<evidence type="ECO:0000256" key="1">
    <source>
        <dbReference type="SAM" id="Phobius"/>
    </source>
</evidence>
<dbReference type="EMBL" id="FNDX01000015">
    <property type="protein sequence ID" value="SDJ34259.1"/>
    <property type="molecule type" value="Genomic_DNA"/>
</dbReference>
<proteinExistence type="predicted"/>
<dbReference type="STRING" id="1174501.SAMN05216192_11594"/>
<gene>
    <name evidence="2" type="ORF">SAMN05216192_11594</name>
</gene>
<sequence length="167" mass="19349">MLSNLEKRMLKPFIGYLDERDEYQQGEIYKILAGACMHAFYLTTGLMLISLIVDTINRTFTFGTIALFIVNQLVSYNILFRLRKTGIAETEYDIEADYKKIITGLRKKFTLAGIQWGFTMLILMEFLLPALAGEELEIHWFSPLIWFISGAAFGVVTYFFKKEMLKK</sequence>
<dbReference type="Proteomes" id="UP000199050">
    <property type="component" value="Unassembled WGS sequence"/>
</dbReference>
<reference evidence="3" key="1">
    <citation type="submission" date="2016-10" db="EMBL/GenBank/DDBJ databases">
        <authorList>
            <person name="Varghese N."/>
            <person name="Submissions S."/>
        </authorList>
    </citation>
    <scope>NUCLEOTIDE SEQUENCE [LARGE SCALE GENOMIC DNA]</scope>
    <source>
        <strain evidence="3">CGMCC 1.11012</strain>
    </source>
</reference>
<dbReference type="RefSeq" id="WP_090715211.1">
    <property type="nucleotide sequence ID" value="NZ_CBCSKY010000017.1"/>
</dbReference>
<evidence type="ECO:0000313" key="3">
    <source>
        <dbReference type="Proteomes" id="UP000199050"/>
    </source>
</evidence>
<keyword evidence="1" id="KW-0472">Membrane</keyword>
<keyword evidence="1" id="KW-0812">Transmembrane</keyword>
<feature type="transmembrane region" description="Helical" evidence="1">
    <location>
        <begin position="31"/>
        <end position="53"/>
    </location>
</feature>
<organism evidence="2 3">
    <name type="scientific">Paenibacillus typhae</name>
    <dbReference type="NCBI Taxonomy" id="1174501"/>
    <lineage>
        <taxon>Bacteria</taxon>
        <taxon>Bacillati</taxon>
        <taxon>Bacillota</taxon>
        <taxon>Bacilli</taxon>
        <taxon>Bacillales</taxon>
        <taxon>Paenibacillaceae</taxon>
        <taxon>Paenibacillus</taxon>
    </lineage>
</organism>
<feature type="transmembrane region" description="Helical" evidence="1">
    <location>
        <begin position="138"/>
        <end position="160"/>
    </location>
</feature>
<feature type="transmembrane region" description="Helical" evidence="1">
    <location>
        <begin position="59"/>
        <end position="79"/>
    </location>
</feature>
<dbReference type="OrthoDB" id="2622364at2"/>
<keyword evidence="3" id="KW-1185">Reference proteome</keyword>
<evidence type="ECO:0008006" key="4">
    <source>
        <dbReference type="Google" id="ProtNLM"/>
    </source>
</evidence>
<name>A0A1G8SYC5_9BACL</name>
<evidence type="ECO:0000313" key="2">
    <source>
        <dbReference type="EMBL" id="SDJ34259.1"/>
    </source>
</evidence>
<accession>A0A1G8SYC5</accession>
<keyword evidence="1" id="KW-1133">Transmembrane helix</keyword>
<protein>
    <recommendedName>
        <fullName evidence="4">DUF3278 domain-containing protein</fullName>
    </recommendedName>
</protein>
<dbReference type="AlphaFoldDB" id="A0A1G8SYC5"/>
<feature type="transmembrane region" description="Helical" evidence="1">
    <location>
        <begin position="109"/>
        <end position="132"/>
    </location>
</feature>